<evidence type="ECO:0000313" key="2">
    <source>
        <dbReference type="EMBL" id="MFC5569091.1"/>
    </source>
</evidence>
<sequence>MATKKTARRAARKAKPAKTPTAKPAKKASARKRPAPPAVAKATATREPVAPLEWARMDDAGAHHATRAGLVQDGIVRLRHRLRASGAALRATRADTGEAPDIDKALKHLADQFRNMLDG</sequence>
<gene>
    <name evidence="2" type="ORF">ACFPN1_03290</name>
</gene>
<keyword evidence="3" id="KW-1185">Reference proteome</keyword>
<dbReference type="RefSeq" id="WP_386752955.1">
    <property type="nucleotide sequence ID" value="NZ_JBHSNM010000001.1"/>
</dbReference>
<protein>
    <submittedName>
        <fullName evidence="2">Uncharacterized protein</fullName>
    </submittedName>
</protein>
<dbReference type="Proteomes" id="UP001596036">
    <property type="component" value="Unassembled WGS sequence"/>
</dbReference>
<dbReference type="EMBL" id="JBHSNM010000001">
    <property type="protein sequence ID" value="MFC5569091.1"/>
    <property type="molecule type" value="Genomic_DNA"/>
</dbReference>
<feature type="compositionally biased region" description="Basic residues" evidence="1">
    <location>
        <begin position="24"/>
        <end position="34"/>
    </location>
</feature>
<feature type="region of interest" description="Disordered" evidence="1">
    <location>
        <begin position="1"/>
        <end position="50"/>
    </location>
</feature>
<name>A0ABW0SJN7_9GAMM</name>
<proteinExistence type="predicted"/>
<evidence type="ECO:0000256" key="1">
    <source>
        <dbReference type="SAM" id="MobiDB-lite"/>
    </source>
</evidence>
<organism evidence="2 3">
    <name type="scientific">Lysobacter yangpyeongensis</name>
    <dbReference type="NCBI Taxonomy" id="346182"/>
    <lineage>
        <taxon>Bacteria</taxon>
        <taxon>Pseudomonadati</taxon>
        <taxon>Pseudomonadota</taxon>
        <taxon>Gammaproteobacteria</taxon>
        <taxon>Lysobacterales</taxon>
        <taxon>Lysobacteraceae</taxon>
        <taxon>Lysobacter</taxon>
    </lineage>
</organism>
<reference evidence="3" key="1">
    <citation type="journal article" date="2019" name="Int. J. Syst. Evol. Microbiol.">
        <title>The Global Catalogue of Microorganisms (GCM) 10K type strain sequencing project: providing services to taxonomists for standard genome sequencing and annotation.</title>
        <authorList>
            <consortium name="The Broad Institute Genomics Platform"/>
            <consortium name="The Broad Institute Genome Sequencing Center for Infectious Disease"/>
            <person name="Wu L."/>
            <person name="Ma J."/>
        </authorList>
    </citation>
    <scope>NUCLEOTIDE SEQUENCE [LARGE SCALE GENOMIC DNA]</scope>
    <source>
        <strain evidence="3">KACC 11407</strain>
    </source>
</reference>
<feature type="compositionally biased region" description="Basic residues" evidence="1">
    <location>
        <begin position="1"/>
        <end position="16"/>
    </location>
</feature>
<evidence type="ECO:0000313" key="3">
    <source>
        <dbReference type="Proteomes" id="UP001596036"/>
    </source>
</evidence>
<accession>A0ABW0SJN7</accession>
<comment type="caution">
    <text evidence="2">The sequence shown here is derived from an EMBL/GenBank/DDBJ whole genome shotgun (WGS) entry which is preliminary data.</text>
</comment>